<evidence type="ECO:0000313" key="2">
    <source>
        <dbReference type="EMBL" id="PAV55832.1"/>
    </source>
</evidence>
<dbReference type="OrthoDB" id="5858510at2759"/>
<evidence type="ECO:0008006" key="4">
    <source>
        <dbReference type="Google" id="ProtNLM"/>
    </source>
</evidence>
<dbReference type="EMBL" id="LIAE01010745">
    <property type="protein sequence ID" value="PAV55832.1"/>
    <property type="molecule type" value="Genomic_DNA"/>
</dbReference>
<sequence>MLFWSSFGGCVQSTHTHYVGMIPVESKTTTEIYRITKRSSSGGTTDHLFRNVQPSQFHQAEGDYANMWSSRRKEETYCTPSHFRRSDHSFERQSLKERRWRRVETSLLDIKQTLNRHDERWENLEKQVAAAEKKQPESDANSIVERTPPHASDKVRHSKDYEAVMKEMTILKEDMKKAMLELKSKPHDDERRIREGVKAEDQKISDILINQMETKHDDIFNKLSRIESKLDEIQTIMLHSILLLATVLPLVAGIHRGDLVDWHRNGYLTKILIQDMSSNSITACTGSLISPTSVLTSSRCFHEGGKYRAVAIIMGSNGEEMKRGALELFTEGDFAIVRIHAIKSVNLCPKRPEPIRVARLPLSNSLSSPTWQPVDIENMQEAKCRIIGFKSGEEPTDFTRNNKSMQVEVKLINDGDGIMRADVDQGRTACWDDTGLPLECMLSVEGEWIQVGVLHSVAMIERTNTDETVKNEDEQMTEEKKSQENAGAKSVRRDNSKCSNAETMRFAMFYDNTMARLIEKSDRIGILATFERCTYNTYALQ</sequence>
<name>A0A2A2J2R4_9BILA</name>
<feature type="region of interest" description="Disordered" evidence="1">
    <location>
        <begin position="468"/>
        <end position="496"/>
    </location>
</feature>
<evidence type="ECO:0000313" key="3">
    <source>
        <dbReference type="Proteomes" id="UP000218231"/>
    </source>
</evidence>
<evidence type="ECO:0000256" key="1">
    <source>
        <dbReference type="SAM" id="MobiDB-lite"/>
    </source>
</evidence>
<comment type="caution">
    <text evidence="2">The sequence shown here is derived from an EMBL/GenBank/DDBJ whole genome shotgun (WGS) entry which is preliminary data.</text>
</comment>
<dbReference type="InterPro" id="IPR009003">
    <property type="entry name" value="Peptidase_S1_PA"/>
</dbReference>
<protein>
    <recommendedName>
        <fullName evidence="4">Peptidase S1 domain-containing protein</fullName>
    </recommendedName>
</protein>
<feature type="compositionally biased region" description="Basic and acidic residues" evidence="1">
    <location>
        <begin position="147"/>
        <end position="156"/>
    </location>
</feature>
<feature type="region of interest" description="Disordered" evidence="1">
    <location>
        <begin position="130"/>
        <end position="156"/>
    </location>
</feature>
<dbReference type="InterPro" id="IPR043504">
    <property type="entry name" value="Peptidase_S1_PA_chymotrypsin"/>
</dbReference>
<dbReference type="SUPFAM" id="SSF50494">
    <property type="entry name" value="Trypsin-like serine proteases"/>
    <property type="match status" value="1"/>
</dbReference>
<dbReference type="STRING" id="2018661.A0A2A2J2R4"/>
<accession>A0A2A2J2R4</accession>
<dbReference type="Gene3D" id="2.40.10.10">
    <property type="entry name" value="Trypsin-like serine proteases"/>
    <property type="match status" value="1"/>
</dbReference>
<proteinExistence type="predicted"/>
<gene>
    <name evidence="2" type="ORF">WR25_24930</name>
</gene>
<feature type="compositionally biased region" description="Basic and acidic residues" evidence="1">
    <location>
        <begin position="468"/>
        <end position="483"/>
    </location>
</feature>
<keyword evidence="3" id="KW-1185">Reference proteome</keyword>
<reference evidence="2 3" key="1">
    <citation type="journal article" date="2017" name="Curr. Biol.">
        <title>Genome architecture and evolution of a unichromosomal asexual nematode.</title>
        <authorList>
            <person name="Fradin H."/>
            <person name="Zegar C."/>
            <person name="Gutwein M."/>
            <person name="Lucas J."/>
            <person name="Kovtun M."/>
            <person name="Corcoran D."/>
            <person name="Baugh L.R."/>
            <person name="Kiontke K."/>
            <person name="Gunsalus K."/>
            <person name="Fitch D.H."/>
            <person name="Piano F."/>
        </authorList>
    </citation>
    <scope>NUCLEOTIDE SEQUENCE [LARGE SCALE GENOMIC DNA]</scope>
    <source>
        <strain evidence="2">PF1309</strain>
    </source>
</reference>
<dbReference type="Proteomes" id="UP000218231">
    <property type="component" value="Unassembled WGS sequence"/>
</dbReference>
<dbReference type="AlphaFoldDB" id="A0A2A2J2R4"/>
<organism evidence="2 3">
    <name type="scientific">Diploscapter pachys</name>
    <dbReference type="NCBI Taxonomy" id="2018661"/>
    <lineage>
        <taxon>Eukaryota</taxon>
        <taxon>Metazoa</taxon>
        <taxon>Ecdysozoa</taxon>
        <taxon>Nematoda</taxon>
        <taxon>Chromadorea</taxon>
        <taxon>Rhabditida</taxon>
        <taxon>Rhabditina</taxon>
        <taxon>Rhabditomorpha</taxon>
        <taxon>Rhabditoidea</taxon>
        <taxon>Rhabditidae</taxon>
        <taxon>Diploscapter</taxon>
    </lineage>
</organism>